<evidence type="ECO:0000256" key="3">
    <source>
        <dbReference type="ARBA" id="ARBA00022741"/>
    </source>
</evidence>
<comment type="similarity">
    <text evidence="11">Belongs to the MCM family.</text>
</comment>
<dbReference type="FunFam" id="3.40.50.300:FF:000826">
    <property type="entry name" value="Replicative DNA helicase Mcm"/>
    <property type="match status" value="1"/>
</dbReference>
<dbReference type="OMA" id="AQHVTYV"/>
<dbReference type="PANTHER" id="PTHR11630">
    <property type="entry name" value="DNA REPLICATION LICENSING FACTOR MCM FAMILY MEMBER"/>
    <property type="match status" value="1"/>
</dbReference>
<accession>A4RSQ3</accession>
<dbReference type="Pfam" id="PF14551">
    <property type="entry name" value="MCM_N"/>
    <property type="match status" value="1"/>
</dbReference>
<protein>
    <recommendedName>
        <fullName evidence="12">DNA replication licensing factor MCM7</fullName>
        <ecNumber evidence="12">3.6.4.12</ecNumber>
    </recommendedName>
</protein>
<dbReference type="Gramene" id="ABO94502">
    <property type="protein sequence ID" value="ABO94502"/>
    <property type="gene ID" value="OSTLU_48809"/>
</dbReference>
<dbReference type="PROSITE" id="PS50051">
    <property type="entry name" value="MCM_2"/>
    <property type="match status" value="1"/>
</dbReference>
<dbReference type="GO" id="GO:0005524">
    <property type="term" value="F:ATP binding"/>
    <property type="evidence" value="ECO:0007669"/>
    <property type="project" value="UniProtKB-KW"/>
</dbReference>
<dbReference type="GO" id="GO:0017116">
    <property type="term" value="F:single-stranded DNA helicase activity"/>
    <property type="evidence" value="ECO:0007669"/>
    <property type="project" value="TreeGrafter"/>
</dbReference>
<dbReference type="GO" id="GO:0000727">
    <property type="term" value="P:double-strand break repair via break-induced replication"/>
    <property type="evidence" value="ECO:0007669"/>
    <property type="project" value="TreeGrafter"/>
</dbReference>
<gene>
    <name evidence="12" type="primary">MCM7</name>
    <name evidence="14" type="ORF">OSTLU_48809</name>
</gene>
<dbReference type="OrthoDB" id="3207464at2759"/>
<dbReference type="HOGENOM" id="CLU_000995_7_2_1"/>
<dbReference type="Pfam" id="PF00493">
    <property type="entry name" value="MCM"/>
    <property type="match status" value="1"/>
</dbReference>
<dbReference type="GO" id="GO:0042555">
    <property type="term" value="C:MCM complex"/>
    <property type="evidence" value="ECO:0007669"/>
    <property type="project" value="InterPro"/>
</dbReference>
<dbReference type="Gene3D" id="2.40.50.140">
    <property type="entry name" value="Nucleic acid-binding proteins"/>
    <property type="match status" value="1"/>
</dbReference>
<dbReference type="AlphaFoldDB" id="A4RSQ3"/>
<dbReference type="InterPro" id="IPR018525">
    <property type="entry name" value="MCM_CS"/>
</dbReference>
<dbReference type="GO" id="GO:0003697">
    <property type="term" value="F:single-stranded DNA binding"/>
    <property type="evidence" value="ECO:0007669"/>
    <property type="project" value="TreeGrafter"/>
</dbReference>
<dbReference type="Proteomes" id="UP000001568">
    <property type="component" value="Chromosome 2"/>
</dbReference>
<dbReference type="GO" id="GO:0000347">
    <property type="term" value="C:THO complex"/>
    <property type="evidence" value="ECO:0007669"/>
    <property type="project" value="EnsemblPlants"/>
</dbReference>
<dbReference type="SUPFAM" id="SSF52540">
    <property type="entry name" value="P-loop containing nucleoside triphosphate hydrolases"/>
    <property type="match status" value="1"/>
</dbReference>
<evidence type="ECO:0000256" key="5">
    <source>
        <dbReference type="ARBA" id="ARBA00022806"/>
    </source>
</evidence>
<name>A4RSQ3_OSTLU</name>
<keyword evidence="15" id="KW-1185">Reference proteome</keyword>
<keyword evidence="5 12" id="KW-0347">Helicase</keyword>
<reference evidence="14 15" key="1">
    <citation type="journal article" date="2007" name="Proc. Natl. Acad. Sci. U.S.A.">
        <title>The tiny eukaryote Ostreococcus provides genomic insights into the paradox of plankton speciation.</title>
        <authorList>
            <person name="Palenik B."/>
            <person name="Grimwood J."/>
            <person name="Aerts A."/>
            <person name="Rouze P."/>
            <person name="Salamov A."/>
            <person name="Putnam N."/>
            <person name="Dupont C."/>
            <person name="Jorgensen R."/>
            <person name="Derelle E."/>
            <person name="Rombauts S."/>
            <person name="Zhou K."/>
            <person name="Otillar R."/>
            <person name="Merchant S.S."/>
            <person name="Podell S."/>
            <person name="Gaasterland T."/>
            <person name="Napoli C."/>
            <person name="Gendler K."/>
            <person name="Manuell A."/>
            <person name="Tai V."/>
            <person name="Vallon O."/>
            <person name="Piganeau G."/>
            <person name="Jancek S."/>
            <person name="Heijde M."/>
            <person name="Jabbari K."/>
            <person name="Bowler C."/>
            <person name="Lohr M."/>
            <person name="Robbens S."/>
            <person name="Werner G."/>
            <person name="Dubchak I."/>
            <person name="Pazour G.J."/>
            <person name="Ren Q."/>
            <person name="Paulsen I."/>
            <person name="Delwiche C."/>
            <person name="Schmutz J."/>
            <person name="Rokhsar D."/>
            <person name="Van de Peer Y."/>
            <person name="Moreau H."/>
            <person name="Grigoriev I.V."/>
        </authorList>
    </citation>
    <scope>NUCLEOTIDE SEQUENCE [LARGE SCALE GENOMIC DNA]</scope>
    <source>
        <strain evidence="14 15">CCE9901</strain>
    </source>
</reference>
<dbReference type="GO" id="GO:0090329">
    <property type="term" value="P:regulation of DNA-templated DNA replication"/>
    <property type="evidence" value="ECO:0007669"/>
    <property type="project" value="EnsemblPlants"/>
</dbReference>
<sequence length="717" mass="79306">MADEAYTRERELIREFLQTFEGRDGSPHYRRALQKVLDRQSCCVDIDLQDVKEFCGALEEREELLDRITSNCKRYATLFAEEIDGLIKNLASSSASLSEVGEDDLDVFLQRHSDDIGERSENPAPEVLRRAFDVFFKPLKGTKSLKMRDIRANMIGHYVTFKGMCTRITDVKPLIKVACYTCEGCGHEYFQEINGNEFIPKQFCQSQTCNKKFALFIETRASKFAKYQEVKVQEMSEDVPIGHVPRSMSISLIGEMTRKLAPGDTIDISGVFLPRPSVGYLGNSSLVSTTYLYAMSVTPHKSKTTSSDATPEVLERLHKLRETPDIYTHLAKSIAPEIYGHVDIKKALLLLLCGGVTRTLQDGVKIRGDVHVCLMGDPGVAKSQLLKQIVSIATRGVYTTGRGSSGVGLTASIQRDNITSELVLEGGALVLADKGICCIDEFDKMEESDRTAIHEVMEQQTVSIAKAGITTTLNARTTVLAAANPAFGRYNTAATPQENINLPAALLSRFDLMWLILDVPDPDSDIELARHVMSVHREGRPPSTSFDPVSTSELRAYIDVARHFDPYIPEDLADDIASAYAGIRQVEDEAGSEATGYTTARTLLSIIRLAEALARLRWAPIVSGKDIEQALNLMKMSKASLEIHKSSTALRSDPVENLYLLLRNWASDHSNQFISASIVRQLATKSGLSGVLDACMSEYTALGVWVMDSDSNITFVD</sequence>
<evidence type="ECO:0000256" key="2">
    <source>
        <dbReference type="ARBA" id="ARBA00022705"/>
    </source>
</evidence>
<organism evidence="14 15">
    <name type="scientific">Ostreococcus lucimarinus (strain CCE9901)</name>
    <dbReference type="NCBI Taxonomy" id="436017"/>
    <lineage>
        <taxon>Eukaryota</taxon>
        <taxon>Viridiplantae</taxon>
        <taxon>Chlorophyta</taxon>
        <taxon>Mamiellophyceae</taxon>
        <taxon>Mamiellales</taxon>
        <taxon>Bathycoccaceae</taxon>
        <taxon>Ostreococcus</taxon>
    </lineage>
</organism>
<dbReference type="GO" id="GO:0006270">
    <property type="term" value="P:DNA replication initiation"/>
    <property type="evidence" value="ECO:0007669"/>
    <property type="project" value="InterPro"/>
</dbReference>
<keyword evidence="2 12" id="KW-0235">DNA replication</keyword>
<evidence type="ECO:0000313" key="14">
    <source>
        <dbReference type="EMBL" id="ABO94502.1"/>
    </source>
</evidence>
<evidence type="ECO:0000256" key="6">
    <source>
        <dbReference type="ARBA" id="ARBA00022840"/>
    </source>
</evidence>
<comment type="function">
    <text evidence="12">Acts as component of the MCM2-7 complex (MCM complex) which is the replicative helicase essential for 'once per cell cycle' DNA replication initiation and elongation in eukaryotic cells. The active ATPase sites in the MCM2-7 ring are formed through the interaction surfaces of two neighboring subunits such that a critical structure of a conserved arginine finger motif is provided in trans relative to the ATP-binding site of the Walker A box of the adjacent subunit. The six ATPase active sites, however, are likely to contribute differentially to the complex helicase activity.</text>
</comment>
<dbReference type="GO" id="GO:0006271">
    <property type="term" value="P:DNA strand elongation involved in DNA replication"/>
    <property type="evidence" value="ECO:0007669"/>
    <property type="project" value="TreeGrafter"/>
</dbReference>
<dbReference type="PRINTS" id="PR01663">
    <property type="entry name" value="MCMPROTEIN7"/>
</dbReference>
<dbReference type="RefSeq" id="XP_001416209.1">
    <property type="nucleotide sequence ID" value="XM_001416172.1"/>
</dbReference>
<dbReference type="InterPro" id="IPR033762">
    <property type="entry name" value="MCM_OB"/>
</dbReference>
<evidence type="ECO:0000256" key="1">
    <source>
        <dbReference type="ARBA" id="ARBA00004123"/>
    </source>
</evidence>
<dbReference type="KEGG" id="olu:OSTLU_48809"/>
<dbReference type="InterPro" id="IPR027417">
    <property type="entry name" value="P-loop_NTPase"/>
</dbReference>
<dbReference type="PANTHER" id="PTHR11630:SF26">
    <property type="entry name" value="DNA REPLICATION LICENSING FACTOR MCM7"/>
    <property type="match status" value="1"/>
</dbReference>
<keyword evidence="4 12" id="KW-0378">Hydrolase</keyword>
<dbReference type="GO" id="GO:0000785">
    <property type="term" value="C:chromatin"/>
    <property type="evidence" value="ECO:0007669"/>
    <property type="project" value="EnsemblPlants"/>
</dbReference>
<evidence type="ECO:0000259" key="13">
    <source>
        <dbReference type="PROSITE" id="PS50051"/>
    </source>
</evidence>
<keyword evidence="7 11" id="KW-0238">DNA-binding</keyword>
<dbReference type="InterPro" id="IPR031327">
    <property type="entry name" value="MCM"/>
</dbReference>
<dbReference type="SMART" id="SM00350">
    <property type="entry name" value="MCM"/>
    <property type="match status" value="1"/>
</dbReference>
<proteinExistence type="inferred from homology"/>
<dbReference type="PROSITE" id="PS00847">
    <property type="entry name" value="MCM_1"/>
    <property type="match status" value="1"/>
</dbReference>
<evidence type="ECO:0000256" key="12">
    <source>
        <dbReference type="RuleBase" id="RU365012"/>
    </source>
</evidence>
<keyword evidence="9 12" id="KW-0131">Cell cycle</keyword>
<dbReference type="eggNOG" id="KOG0482">
    <property type="taxonomic scope" value="Eukaryota"/>
</dbReference>
<dbReference type="Pfam" id="PF17855">
    <property type="entry name" value="MCM_lid"/>
    <property type="match status" value="1"/>
</dbReference>
<dbReference type="InterPro" id="IPR027925">
    <property type="entry name" value="MCM_N"/>
</dbReference>
<comment type="subcellular location">
    <subcellularLocation>
        <location evidence="1 12">Nucleus</location>
    </subcellularLocation>
</comment>
<dbReference type="Gene3D" id="3.30.1640.10">
    <property type="entry name" value="mini-chromosome maintenance (MCM) complex, chain A, domain 1"/>
    <property type="match status" value="1"/>
</dbReference>
<keyword evidence="8 12" id="KW-0539">Nucleus</keyword>
<dbReference type="EMBL" id="CP000582">
    <property type="protein sequence ID" value="ABO94502.1"/>
    <property type="molecule type" value="Genomic_DNA"/>
</dbReference>
<dbReference type="STRING" id="436017.A4RSQ3"/>
<dbReference type="GO" id="GO:0005737">
    <property type="term" value="C:cytoplasm"/>
    <property type="evidence" value="ECO:0007669"/>
    <property type="project" value="EnsemblPlants"/>
</dbReference>
<dbReference type="SMART" id="SM00382">
    <property type="entry name" value="AAA"/>
    <property type="match status" value="1"/>
</dbReference>
<dbReference type="InterPro" id="IPR008050">
    <property type="entry name" value="MCM7"/>
</dbReference>
<dbReference type="InterPro" id="IPR012340">
    <property type="entry name" value="NA-bd_OB-fold"/>
</dbReference>
<evidence type="ECO:0000256" key="10">
    <source>
        <dbReference type="ARBA" id="ARBA00047995"/>
    </source>
</evidence>
<evidence type="ECO:0000256" key="11">
    <source>
        <dbReference type="RuleBase" id="RU004070"/>
    </source>
</evidence>
<dbReference type="SUPFAM" id="SSF50249">
    <property type="entry name" value="Nucleic acid-binding proteins"/>
    <property type="match status" value="1"/>
</dbReference>
<dbReference type="GO" id="GO:0016887">
    <property type="term" value="F:ATP hydrolysis activity"/>
    <property type="evidence" value="ECO:0007669"/>
    <property type="project" value="RHEA"/>
</dbReference>
<dbReference type="Gene3D" id="2.20.28.10">
    <property type="match status" value="1"/>
</dbReference>
<dbReference type="GeneID" id="5000290"/>
<dbReference type="InterPro" id="IPR001208">
    <property type="entry name" value="MCM_dom"/>
</dbReference>
<evidence type="ECO:0000256" key="7">
    <source>
        <dbReference type="ARBA" id="ARBA00023125"/>
    </source>
</evidence>
<dbReference type="InterPro" id="IPR041562">
    <property type="entry name" value="MCM_lid"/>
</dbReference>
<evidence type="ECO:0000256" key="8">
    <source>
        <dbReference type="ARBA" id="ARBA00023242"/>
    </source>
</evidence>
<evidence type="ECO:0000313" key="15">
    <source>
        <dbReference type="Proteomes" id="UP000001568"/>
    </source>
</evidence>
<evidence type="ECO:0000256" key="4">
    <source>
        <dbReference type="ARBA" id="ARBA00022801"/>
    </source>
</evidence>
<dbReference type="Gene3D" id="3.40.50.300">
    <property type="entry name" value="P-loop containing nucleotide triphosphate hydrolases"/>
    <property type="match status" value="1"/>
</dbReference>
<keyword evidence="6 11" id="KW-0067">ATP-binding</keyword>
<comment type="catalytic activity">
    <reaction evidence="10 12">
        <text>ATP + H2O = ADP + phosphate + H(+)</text>
        <dbReference type="Rhea" id="RHEA:13065"/>
        <dbReference type="ChEBI" id="CHEBI:15377"/>
        <dbReference type="ChEBI" id="CHEBI:15378"/>
        <dbReference type="ChEBI" id="CHEBI:30616"/>
        <dbReference type="ChEBI" id="CHEBI:43474"/>
        <dbReference type="ChEBI" id="CHEBI:456216"/>
        <dbReference type="EC" id="3.6.4.12"/>
    </reaction>
</comment>
<dbReference type="EC" id="3.6.4.12" evidence="12"/>
<dbReference type="InterPro" id="IPR003593">
    <property type="entry name" value="AAA+_ATPase"/>
</dbReference>
<dbReference type="Pfam" id="PF17207">
    <property type="entry name" value="MCM_OB"/>
    <property type="match status" value="1"/>
</dbReference>
<evidence type="ECO:0000256" key="9">
    <source>
        <dbReference type="ARBA" id="ARBA00023306"/>
    </source>
</evidence>
<feature type="domain" description="MCM C-terminal AAA(+) ATPase" evidence="13">
    <location>
        <begin position="326"/>
        <end position="532"/>
    </location>
</feature>
<keyword evidence="3 11" id="KW-0547">Nucleotide-binding</keyword>
<dbReference type="PRINTS" id="PR01657">
    <property type="entry name" value="MCMFAMILY"/>
</dbReference>